<evidence type="ECO:0000256" key="1">
    <source>
        <dbReference type="SAM" id="MobiDB-lite"/>
    </source>
</evidence>
<protein>
    <submittedName>
        <fullName evidence="2">Uncharacterized protein</fullName>
    </submittedName>
</protein>
<feature type="compositionally biased region" description="Low complexity" evidence="1">
    <location>
        <begin position="1"/>
        <end position="21"/>
    </location>
</feature>
<dbReference type="EMBL" id="ML211014">
    <property type="protein sequence ID" value="TFK91687.1"/>
    <property type="molecule type" value="Genomic_DNA"/>
</dbReference>
<organism evidence="2 3">
    <name type="scientific">Polyporus arcularius HHB13444</name>
    <dbReference type="NCBI Taxonomy" id="1314778"/>
    <lineage>
        <taxon>Eukaryota</taxon>
        <taxon>Fungi</taxon>
        <taxon>Dikarya</taxon>
        <taxon>Basidiomycota</taxon>
        <taxon>Agaricomycotina</taxon>
        <taxon>Agaricomycetes</taxon>
        <taxon>Polyporales</taxon>
        <taxon>Polyporaceae</taxon>
        <taxon>Polyporus</taxon>
    </lineage>
</organism>
<reference evidence="2 3" key="1">
    <citation type="journal article" date="2019" name="Nat. Ecol. Evol.">
        <title>Megaphylogeny resolves global patterns of mushroom evolution.</title>
        <authorList>
            <person name="Varga T."/>
            <person name="Krizsan K."/>
            <person name="Foldi C."/>
            <person name="Dima B."/>
            <person name="Sanchez-Garcia M."/>
            <person name="Sanchez-Ramirez S."/>
            <person name="Szollosi G.J."/>
            <person name="Szarkandi J.G."/>
            <person name="Papp V."/>
            <person name="Albert L."/>
            <person name="Andreopoulos W."/>
            <person name="Angelini C."/>
            <person name="Antonin V."/>
            <person name="Barry K.W."/>
            <person name="Bougher N.L."/>
            <person name="Buchanan P."/>
            <person name="Buyck B."/>
            <person name="Bense V."/>
            <person name="Catcheside P."/>
            <person name="Chovatia M."/>
            <person name="Cooper J."/>
            <person name="Damon W."/>
            <person name="Desjardin D."/>
            <person name="Finy P."/>
            <person name="Geml J."/>
            <person name="Haridas S."/>
            <person name="Hughes K."/>
            <person name="Justo A."/>
            <person name="Karasinski D."/>
            <person name="Kautmanova I."/>
            <person name="Kiss B."/>
            <person name="Kocsube S."/>
            <person name="Kotiranta H."/>
            <person name="LaButti K.M."/>
            <person name="Lechner B.E."/>
            <person name="Liimatainen K."/>
            <person name="Lipzen A."/>
            <person name="Lukacs Z."/>
            <person name="Mihaltcheva S."/>
            <person name="Morgado L.N."/>
            <person name="Niskanen T."/>
            <person name="Noordeloos M.E."/>
            <person name="Ohm R.A."/>
            <person name="Ortiz-Santana B."/>
            <person name="Ovrebo C."/>
            <person name="Racz N."/>
            <person name="Riley R."/>
            <person name="Savchenko A."/>
            <person name="Shiryaev A."/>
            <person name="Soop K."/>
            <person name="Spirin V."/>
            <person name="Szebenyi C."/>
            <person name="Tomsovsky M."/>
            <person name="Tulloss R.E."/>
            <person name="Uehling J."/>
            <person name="Grigoriev I.V."/>
            <person name="Vagvolgyi C."/>
            <person name="Papp T."/>
            <person name="Martin F.M."/>
            <person name="Miettinen O."/>
            <person name="Hibbett D.S."/>
            <person name="Nagy L.G."/>
        </authorList>
    </citation>
    <scope>NUCLEOTIDE SEQUENCE [LARGE SCALE GENOMIC DNA]</scope>
    <source>
        <strain evidence="2 3">HHB13444</strain>
    </source>
</reference>
<sequence>MFCPSTPSSRSSPRLSSAPGSGEPPQASAAQRASESPPSVRLSPNTIRPAQRGNDARTEHLILHARAAHPAISLLVRSSTVSASHCQCSLAIPAGSRERLCRTGSLGLSTAVSCNTAQRPAEA</sequence>
<feature type="compositionally biased region" description="Polar residues" evidence="1">
    <location>
        <begin position="28"/>
        <end position="48"/>
    </location>
</feature>
<dbReference type="AlphaFoldDB" id="A0A5C3PR89"/>
<dbReference type="InParanoid" id="A0A5C3PR89"/>
<gene>
    <name evidence="2" type="ORF">K466DRAFT_300486</name>
</gene>
<feature type="region of interest" description="Disordered" evidence="1">
    <location>
        <begin position="1"/>
        <end position="58"/>
    </location>
</feature>
<evidence type="ECO:0000313" key="3">
    <source>
        <dbReference type="Proteomes" id="UP000308197"/>
    </source>
</evidence>
<name>A0A5C3PR89_9APHY</name>
<accession>A0A5C3PR89</accession>
<proteinExistence type="predicted"/>
<dbReference type="Proteomes" id="UP000308197">
    <property type="component" value="Unassembled WGS sequence"/>
</dbReference>
<evidence type="ECO:0000313" key="2">
    <source>
        <dbReference type="EMBL" id="TFK91687.1"/>
    </source>
</evidence>
<keyword evidence="3" id="KW-1185">Reference proteome</keyword>